<feature type="non-terminal residue" evidence="3">
    <location>
        <position position="99"/>
    </location>
</feature>
<proteinExistence type="predicted"/>
<sequence>MSLYNGFPMVLLGTVRVPSMHFSTFYLILVTWQLRLAIAYRAGILIVDIIEATDLVGNDQGKCNCCVKVGLAPNSDAGTRKKTKTVPDCRSPLFQETLF</sequence>
<evidence type="ECO:0000313" key="3">
    <source>
        <dbReference type="EMBL" id="KAF5909514.1"/>
    </source>
</evidence>
<evidence type="ECO:0000313" key="4">
    <source>
        <dbReference type="Proteomes" id="UP000727407"/>
    </source>
</evidence>
<evidence type="ECO:0000259" key="2">
    <source>
        <dbReference type="Pfam" id="PF00168"/>
    </source>
</evidence>
<organism evidence="3 4">
    <name type="scientific">Clarias magur</name>
    <name type="common">Asian catfish</name>
    <name type="synonym">Macropteronotus magur</name>
    <dbReference type="NCBI Taxonomy" id="1594786"/>
    <lineage>
        <taxon>Eukaryota</taxon>
        <taxon>Metazoa</taxon>
        <taxon>Chordata</taxon>
        <taxon>Craniata</taxon>
        <taxon>Vertebrata</taxon>
        <taxon>Euteleostomi</taxon>
        <taxon>Actinopterygii</taxon>
        <taxon>Neopterygii</taxon>
        <taxon>Teleostei</taxon>
        <taxon>Ostariophysi</taxon>
        <taxon>Siluriformes</taxon>
        <taxon>Clariidae</taxon>
        <taxon>Clarias</taxon>
    </lineage>
</organism>
<dbReference type="EMBL" id="QNUK01000004">
    <property type="protein sequence ID" value="KAF5909514.1"/>
    <property type="molecule type" value="Genomic_DNA"/>
</dbReference>
<gene>
    <name evidence="3" type="primary">rgs3</name>
    <name evidence="3" type="ORF">DAT39_000808</name>
</gene>
<dbReference type="OrthoDB" id="196547at2759"/>
<dbReference type="InterPro" id="IPR035892">
    <property type="entry name" value="C2_domain_sf"/>
</dbReference>
<keyword evidence="1" id="KW-1133">Transmembrane helix</keyword>
<evidence type="ECO:0000256" key="1">
    <source>
        <dbReference type="SAM" id="Phobius"/>
    </source>
</evidence>
<dbReference type="Pfam" id="PF00168">
    <property type="entry name" value="C2"/>
    <property type="match status" value="1"/>
</dbReference>
<dbReference type="InterPro" id="IPR000008">
    <property type="entry name" value="C2_dom"/>
</dbReference>
<comment type="caution">
    <text evidence="3">The sequence shown here is derived from an EMBL/GenBank/DDBJ whole genome shotgun (WGS) entry which is preliminary data.</text>
</comment>
<protein>
    <submittedName>
        <fullName evidence="3">Regulator of G-protein signaling 3 isoform X1</fullName>
    </submittedName>
</protein>
<feature type="transmembrane region" description="Helical" evidence="1">
    <location>
        <begin position="20"/>
        <end position="38"/>
    </location>
</feature>
<keyword evidence="1" id="KW-0812">Transmembrane</keyword>
<dbReference type="AlphaFoldDB" id="A0A8J4UB54"/>
<accession>A0A8J4UB54</accession>
<dbReference type="Gene3D" id="2.60.40.150">
    <property type="entry name" value="C2 domain"/>
    <property type="match status" value="1"/>
</dbReference>
<reference evidence="3" key="1">
    <citation type="submission" date="2020-07" db="EMBL/GenBank/DDBJ databases">
        <title>Clarias magur genome sequencing, assembly and annotation.</title>
        <authorList>
            <person name="Kushwaha B."/>
            <person name="Kumar R."/>
            <person name="Das P."/>
            <person name="Joshi C.G."/>
            <person name="Kumar D."/>
            <person name="Nagpure N.S."/>
            <person name="Pandey M."/>
            <person name="Agarwal S."/>
            <person name="Srivastava S."/>
            <person name="Singh M."/>
            <person name="Sahoo L."/>
            <person name="Jayasankar P."/>
            <person name="Meher P.K."/>
            <person name="Koringa P.G."/>
            <person name="Iquebal M.A."/>
            <person name="Das S.P."/>
            <person name="Bit A."/>
            <person name="Patnaik S."/>
            <person name="Patel N."/>
            <person name="Shah T.M."/>
            <person name="Hinsu A."/>
            <person name="Jena J.K."/>
        </authorList>
    </citation>
    <scope>NUCLEOTIDE SEQUENCE</scope>
    <source>
        <strain evidence="3">CIFAMagur01</strain>
        <tissue evidence="3">Testis</tissue>
    </source>
</reference>
<dbReference type="SUPFAM" id="SSF49562">
    <property type="entry name" value="C2 domain (Calcium/lipid-binding domain, CaLB)"/>
    <property type="match status" value="1"/>
</dbReference>
<feature type="domain" description="C2" evidence="2">
    <location>
        <begin position="43"/>
        <end position="98"/>
    </location>
</feature>
<dbReference type="Proteomes" id="UP000727407">
    <property type="component" value="Unassembled WGS sequence"/>
</dbReference>
<keyword evidence="1" id="KW-0472">Membrane</keyword>
<keyword evidence="4" id="KW-1185">Reference proteome</keyword>
<name>A0A8J4UB54_CLAMG</name>